<organism evidence="8 9">
    <name type="scientific">Penicillium vulpinum</name>
    <dbReference type="NCBI Taxonomy" id="29845"/>
    <lineage>
        <taxon>Eukaryota</taxon>
        <taxon>Fungi</taxon>
        <taxon>Dikarya</taxon>
        <taxon>Ascomycota</taxon>
        <taxon>Pezizomycotina</taxon>
        <taxon>Eurotiomycetes</taxon>
        <taxon>Eurotiomycetidae</taxon>
        <taxon>Eurotiales</taxon>
        <taxon>Aspergillaceae</taxon>
        <taxon>Penicillium</taxon>
    </lineage>
</organism>
<dbReference type="GO" id="GO:0005634">
    <property type="term" value="C:nucleus"/>
    <property type="evidence" value="ECO:0007669"/>
    <property type="project" value="UniProtKB-SubCell"/>
</dbReference>
<sequence length="522" mass="59897">MSIPSQSSIKFEFLARHTGSTGLTNCFDCRGVSQTVPPSFSEAESLQPPSNASSSSFGLDHFDGIEPTSLASYLQMVYQKTSHLNAPSDGRPDPFLEWAVHPLAFKTHEIVMGLKETIRYKSRRSPVRLEWSPIVEKMCYHFFSPPNLCRYLEAFWASWYPNCPILHKPSFNPTKASPILLTSMAIIGSCVLPNKRNDQNAEIWFDAVEEMVFDEESLQEEYLEARVNENANSKSQRLEALQAAYLVCLFQNWEGSEIAQRRIRRRRYSTLVAVARDLVLRSAIHQTFWLINDASNFDWQAYIQKEETIRTLSYVFFLFDSAFVIFHNTPAQIFGHELEMHINCPEAAFQAGSANQCFQHLKKWADEVLDHPSVSTAIETICQGDTEVCLETYSRFGILNMFVIISALCVSIYQLQNALAPPTAFENIERGMKNWKNAWDQMHLLSNLDDDNIVNFSDEPWRRDGFMRSASEYWLLCNVLLESIRSNTGEHNVSKRMLGKYDQTDMEQVRQLITQFNAMKMG</sequence>
<dbReference type="InterPro" id="IPR051059">
    <property type="entry name" value="VerF-like"/>
</dbReference>
<protein>
    <recommendedName>
        <fullName evidence="7">Xylanolytic transcriptional activator regulatory domain-containing protein</fullName>
    </recommendedName>
</protein>
<dbReference type="AlphaFoldDB" id="A0A1V6RFR4"/>
<evidence type="ECO:0000313" key="8">
    <source>
        <dbReference type="EMBL" id="OQE00344.1"/>
    </source>
</evidence>
<dbReference type="GO" id="GO:0000981">
    <property type="term" value="F:DNA-binding transcription factor activity, RNA polymerase II-specific"/>
    <property type="evidence" value="ECO:0007669"/>
    <property type="project" value="InterPro"/>
</dbReference>
<dbReference type="PANTHER" id="PTHR40626:SF3">
    <property type="entry name" value="TRANSCRIPTION FACTOR WITH C2H2 AND ZN(2)-CYS(6) DNA BINDING DOMAIN (EUROFUNG)-RELATED"/>
    <property type="match status" value="1"/>
</dbReference>
<dbReference type="GO" id="GO:0000785">
    <property type="term" value="C:chromatin"/>
    <property type="evidence" value="ECO:0007669"/>
    <property type="project" value="TreeGrafter"/>
</dbReference>
<reference evidence="9" key="1">
    <citation type="journal article" date="2017" name="Nat. Microbiol.">
        <title>Global analysis of biosynthetic gene clusters reveals vast potential of secondary metabolite production in Penicillium species.</title>
        <authorList>
            <person name="Nielsen J.C."/>
            <person name="Grijseels S."/>
            <person name="Prigent S."/>
            <person name="Ji B."/>
            <person name="Dainat J."/>
            <person name="Nielsen K.F."/>
            <person name="Frisvad J.C."/>
            <person name="Workman M."/>
            <person name="Nielsen J."/>
        </authorList>
    </citation>
    <scope>NUCLEOTIDE SEQUENCE [LARGE SCALE GENOMIC DNA]</scope>
    <source>
        <strain evidence="9">IBT 29486</strain>
    </source>
</reference>
<keyword evidence="4" id="KW-0863">Zinc-finger</keyword>
<evidence type="ECO:0000256" key="1">
    <source>
        <dbReference type="ARBA" id="ARBA00004123"/>
    </source>
</evidence>
<evidence type="ECO:0000256" key="2">
    <source>
        <dbReference type="ARBA" id="ARBA00022723"/>
    </source>
</evidence>
<dbReference type="InterPro" id="IPR007219">
    <property type="entry name" value="XnlR_reg_dom"/>
</dbReference>
<name>A0A1V6RFR4_9EURO</name>
<evidence type="ECO:0000256" key="4">
    <source>
        <dbReference type="ARBA" id="ARBA00022771"/>
    </source>
</evidence>
<keyword evidence="5" id="KW-0862">Zinc</keyword>
<feature type="domain" description="Xylanolytic transcriptional activator regulatory" evidence="7">
    <location>
        <begin position="152"/>
        <end position="353"/>
    </location>
</feature>
<keyword evidence="9" id="KW-1185">Reference proteome</keyword>
<comment type="subcellular location">
    <subcellularLocation>
        <location evidence="1">Nucleus</location>
    </subcellularLocation>
</comment>
<dbReference type="Proteomes" id="UP000191518">
    <property type="component" value="Unassembled WGS sequence"/>
</dbReference>
<evidence type="ECO:0000256" key="3">
    <source>
        <dbReference type="ARBA" id="ARBA00022737"/>
    </source>
</evidence>
<proteinExistence type="predicted"/>
<dbReference type="EMBL" id="MDYP01000053">
    <property type="protein sequence ID" value="OQE00344.1"/>
    <property type="molecule type" value="Genomic_DNA"/>
</dbReference>
<dbReference type="CDD" id="cd12148">
    <property type="entry name" value="fungal_TF_MHR"/>
    <property type="match status" value="1"/>
</dbReference>
<comment type="caution">
    <text evidence="8">The sequence shown here is derived from an EMBL/GenBank/DDBJ whole genome shotgun (WGS) entry which is preliminary data.</text>
</comment>
<evidence type="ECO:0000256" key="6">
    <source>
        <dbReference type="ARBA" id="ARBA00023242"/>
    </source>
</evidence>
<evidence type="ECO:0000256" key="5">
    <source>
        <dbReference type="ARBA" id="ARBA00022833"/>
    </source>
</evidence>
<dbReference type="GO" id="GO:0006351">
    <property type="term" value="P:DNA-templated transcription"/>
    <property type="evidence" value="ECO:0007669"/>
    <property type="project" value="InterPro"/>
</dbReference>
<keyword evidence="6" id="KW-0539">Nucleus</keyword>
<keyword evidence="2" id="KW-0479">Metal-binding</keyword>
<evidence type="ECO:0000259" key="7">
    <source>
        <dbReference type="Pfam" id="PF04082"/>
    </source>
</evidence>
<dbReference type="GO" id="GO:0000978">
    <property type="term" value="F:RNA polymerase II cis-regulatory region sequence-specific DNA binding"/>
    <property type="evidence" value="ECO:0007669"/>
    <property type="project" value="InterPro"/>
</dbReference>
<dbReference type="STRING" id="29845.A0A1V6RFR4"/>
<gene>
    <name evidence="8" type="ORF">PENVUL_c053G06911</name>
</gene>
<keyword evidence="3" id="KW-0677">Repeat</keyword>
<dbReference type="PANTHER" id="PTHR40626">
    <property type="entry name" value="MIP31509P"/>
    <property type="match status" value="1"/>
</dbReference>
<evidence type="ECO:0000313" key="9">
    <source>
        <dbReference type="Proteomes" id="UP000191518"/>
    </source>
</evidence>
<dbReference type="Pfam" id="PF04082">
    <property type="entry name" value="Fungal_trans"/>
    <property type="match status" value="1"/>
</dbReference>
<dbReference type="GO" id="GO:0008270">
    <property type="term" value="F:zinc ion binding"/>
    <property type="evidence" value="ECO:0007669"/>
    <property type="project" value="UniProtKB-KW"/>
</dbReference>
<accession>A0A1V6RFR4</accession>